<feature type="compositionally biased region" description="Polar residues" evidence="1">
    <location>
        <begin position="1"/>
        <end position="14"/>
    </location>
</feature>
<accession>A0A316UPE1</accession>
<protein>
    <submittedName>
        <fullName evidence="2">Uncharacterized protein</fullName>
    </submittedName>
</protein>
<feature type="compositionally biased region" description="Low complexity" evidence="1">
    <location>
        <begin position="138"/>
        <end position="161"/>
    </location>
</feature>
<evidence type="ECO:0000313" key="3">
    <source>
        <dbReference type="Proteomes" id="UP000245884"/>
    </source>
</evidence>
<name>A0A316UPE1_9BASI</name>
<evidence type="ECO:0000313" key="2">
    <source>
        <dbReference type="EMBL" id="PWN26638.1"/>
    </source>
</evidence>
<reference evidence="2 3" key="1">
    <citation type="journal article" date="2018" name="Mol. Biol. Evol.">
        <title>Broad Genomic Sampling Reveals a Smut Pathogenic Ancestry of the Fungal Clade Ustilaginomycotina.</title>
        <authorList>
            <person name="Kijpornyongpan T."/>
            <person name="Mondo S.J."/>
            <person name="Barry K."/>
            <person name="Sandor L."/>
            <person name="Lee J."/>
            <person name="Lipzen A."/>
            <person name="Pangilinan J."/>
            <person name="LaButti K."/>
            <person name="Hainaut M."/>
            <person name="Henrissat B."/>
            <person name="Grigoriev I.V."/>
            <person name="Spatafora J.W."/>
            <person name="Aime M.C."/>
        </authorList>
    </citation>
    <scope>NUCLEOTIDE SEQUENCE [LARGE SCALE GENOMIC DNA]</scope>
    <source>
        <strain evidence="2 3">MCA 5214</strain>
    </source>
</reference>
<dbReference type="RefSeq" id="XP_025361250.1">
    <property type="nucleotide sequence ID" value="XM_025509598.1"/>
</dbReference>
<dbReference type="AlphaFoldDB" id="A0A316UPE1"/>
<organism evidence="2 3">
    <name type="scientific">Jaminaea rosea</name>
    <dbReference type="NCBI Taxonomy" id="1569628"/>
    <lineage>
        <taxon>Eukaryota</taxon>
        <taxon>Fungi</taxon>
        <taxon>Dikarya</taxon>
        <taxon>Basidiomycota</taxon>
        <taxon>Ustilaginomycotina</taxon>
        <taxon>Exobasidiomycetes</taxon>
        <taxon>Microstromatales</taxon>
        <taxon>Microstromatales incertae sedis</taxon>
        <taxon>Jaminaea</taxon>
    </lineage>
</organism>
<keyword evidence="3" id="KW-1185">Reference proteome</keyword>
<feature type="compositionally biased region" description="Basic and acidic residues" evidence="1">
    <location>
        <begin position="278"/>
        <end position="293"/>
    </location>
</feature>
<dbReference type="GeneID" id="37031421"/>
<feature type="compositionally biased region" description="Low complexity" evidence="1">
    <location>
        <begin position="15"/>
        <end position="60"/>
    </location>
</feature>
<proteinExistence type="predicted"/>
<feature type="compositionally biased region" description="Basic and acidic residues" evidence="1">
    <location>
        <begin position="100"/>
        <end position="115"/>
    </location>
</feature>
<feature type="compositionally biased region" description="Basic and acidic residues" evidence="1">
    <location>
        <begin position="255"/>
        <end position="264"/>
    </location>
</feature>
<feature type="compositionally biased region" description="Basic and acidic residues" evidence="1">
    <location>
        <begin position="164"/>
        <end position="180"/>
    </location>
</feature>
<sequence length="293" mass="31453">MGSSSSKAARTLSKSTPSTSSSTANATGAAARAGPSSSSRPAQARSQPSQPAPSASQLRSDIPVDDGTLRQADDLGGTGRQAAPLNRDGRIGPMPGRSEGGSEVKDAAVRRDAFDPHFVNQLNNLGPVQTPSPTSALQGRPGQSQPHSPPQQQQPSQMTRILRARQEREERLEAERERAEAGSNTTTRPGPPGALPHSSLDVQTLSMLLDERKACRSPSDLQRLAREYDVNLTMLEGLTKRFNSPSIGRVMDSPEEQRRKREGSDTTPVRMLGVWTEPDIRVEEGRVEPPKAG</sequence>
<feature type="region of interest" description="Disordered" evidence="1">
    <location>
        <begin position="244"/>
        <end position="293"/>
    </location>
</feature>
<evidence type="ECO:0000256" key="1">
    <source>
        <dbReference type="SAM" id="MobiDB-lite"/>
    </source>
</evidence>
<dbReference type="EMBL" id="KZ819671">
    <property type="protein sequence ID" value="PWN26638.1"/>
    <property type="molecule type" value="Genomic_DNA"/>
</dbReference>
<dbReference type="OrthoDB" id="4085451at2759"/>
<gene>
    <name evidence="2" type="ORF">BDZ90DRAFT_44495</name>
</gene>
<feature type="compositionally biased region" description="Polar residues" evidence="1">
    <location>
        <begin position="120"/>
        <end position="137"/>
    </location>
</feature>
<feature type="region of interest" description="Disordered" evidence="1">
    <location>
        <begin position="1"/>
        <end position="199"/>
    </location>
</feature>
<dbReference type="Proteomes" id="UP000245884">
    <property type="component" value="Unassembled WGS sequence"/>
</dbReference>